<dbReference type="GO" id="GO:0001782">
    <property type="term" value="P:B cell homeostasis"/>
    <property type="evidence" value="ECO:0007669"/>
    <property type="project" value="TreeGrafter"/>
</dbReference>
<dbReference type="PANTHER" id="PTHR15511:SF2">
    <property type="entry name" value="TUMOR NECROSIS FACTOR RECEPTOR SUPERFAMILY MEMBER 13B"/>
    <property type="match status" value="1"/>
</dbReference>
<feature type="region of interest" description="Disordered" evidence="1">
    <location>
        <begin position="1373"/>
        <end position="1398"/>
    </location>
</feature>
<keyword evidence="3" id="KW-0675">Receptor</keyword>
<gene>
    <name evidence="3" type="ORF">Cadr_000018451</name>
</gene>
<reference evidence="3 4" key="1">
    <citation type="journal article" date="2019" name="Mol. Ecol. Resour.">
        <title>Improving Illumina assemblies with Hi-C and long reads: an example with the North African dromedary.</title>
        <authorList>
            <person name="Elbers J.P."/>
            <person name="Rogers M.F."/>
            <person name="Perelman P.L."/>
            <person name="Proskuryakova A.A."/>
            <person name="Serdyukova N.A."/>
            <person name="Johnson W.E."/>
            <person name="Horin P."/>
            <person name="Corander J."/>
            <person name="Murphy D."/>
            <person name="Burger P.A."/>
        </authorList>
    </citation>
    <scope>NUCLEOTIDE SEQUENCE [LARGE SCALE GENOMIC DNA]</scope>
    <source>
        <strain evidence="3">Drom800</strain>
        <tissue evidence="3">Blood</tissue>
    </source>
</reference>
<accession>A0A5N4D4N4</accession>
<dbReference type="GO" id="GO:0002244">
    <property type="term" value="P:hematopoietic progenitor cell differentiation"/>
    <property type="evidence" value="ECO:0007669"/>
    <property type="project" value="TreeGrafter"/>
</dbReference>
<feature type="region of interest" description="Disordered" evidence="1">
    <location>
        <begin position="1587"/>
        <end position="1689"/>
    </location>
</feature>
<dbReference type="InterPro" id="IPR022317">
    <property type="entry name" value="TNFR_13B"/>
</dbReference>
<evidence type="ECO:0000313" key="3">
    <source>
        <dbReference type="EMBL" id="KAB1265989.1"/>
    </source>
</evidence>
<feature type="region of interest" description="Disordered" evidence="1">
    <location>
        <begin position="1702"/>
        <end position="1764"/>
    </location>
</feature>
<feature type="compositionally biased region" description="Low complexity" evidence="1">
    <location>
        <begin position="1641"/>
        <end position="1653"/>
    </location>
</feature>
<dbReference type="GO" id="GO:0030889">
    <property type="term" value="P:negative regulation of B cell proliferation"/>
    <property type="evidence" value="ECO:0007669"/>
    <property type="project" value="TreeGrafter"/>
</dbReference>
<feature type="compositionally biased region" description="Basic and acidic residues" evidence="1">
    <location>
        <begin position="834"/>
        <end position="844"/>
    </location>
</feature>
<sequence length="1926" mass="205438">MRSRDPLQHTLLLPQRRRVPRRRGGGRALQVEGTAGAGCGPEDVGGSSLGVWWPLCRSRKDPHPEFVLGVSKTSAASPGAHERAGWRGRGRSRPGGSLSWLTLPGAPWLSCHVGTRTWGQSPWLGAGHRGGSYCLPAPHHRLTQGRRVSGQEGEAGTLWAGAENGLEGPERGPIYLVLLGRPPLPQGKCVWGVLQEAVSGAMGDGSRTGTSSADPWAPGEPRPLLGTCSRSIGRASALTHLRRCIRQHGGPEACRQADLSEQREHPASAPPPGFAVPTNYSHPSTYLTGPPGPKQLWALTAGPHLALTGPRWVVRAHVGPSRAGLSVSRGCCDHGHKLGANRAQMFSVKVSQGRSPSGGSQGGSFPPLPVPGGSRRLWLTVISRPLLDHSRKGFLFPNEVTRSHVQVMKGHFFAMQGRGGGAQSSESPLEAGAHLWRWEIEAGRRGNAVLSQGRVAWRLALSLAFSLFSSRIGAFFLFSPDVTVKAGRRPLWLPRAGVEVPGLTPPVTPLDKTDGRGRRQLFQKIGQRREERTERSWSRSGGEGGSLCYVERLAQAQRPVGRSKSRVPFPSPLSPQRKEWLLGAQALVGGRCSGAGGILETAPDPSFPKLVSQNDDSRGPMYWTSGGPPSDLQAPTPHRNALPGVSDHPSGRRVQDAGWGSSRPWGGEGRGRKPHAWRYGEAGGLRDGPQRPGCCRDGAEAGVARPISQGGRPDTDPGSCRAPAGIPSCPGHTQLGPGPRATEAPKDESQRCPSGQPQPGQQQGELALKTVKEPTNQTESRFGNKPSTLPPGGGARNCTHRPGFQPRTEVHPLWTKARLRPGPLGPLHPGARSLKADRRQRPEAETWLGPPQRPRLLELQDSPSSGHLAPNSALSETASRLPPSPAWTGGRYYKRSGEKSLHTPVLRVSSEASVPRCSERAHVHVLHIPHQPASQVPAFPLAPTSYLLGLDMLQSVPCCGPAAAFGGPAFCLRCGSSQNHVFTLLQRPVGAAGKYGGSVSPETFPWILPPLRASDSRCQHQRWVCPTRALGRDSEASTAHPEFRKRQGGTCQPRHLITLDSKEVRWKRSRSPSAPAWSHQTCPNAVCHWDQGDSEAQSCHPRNELFLEPPDPAIPLLGMHPRSEHTRPPRSLYTDVHCSTTQRPKGGTTQTSLLDEQMHTWHVHTADCDSATGRTAALTRATTRMLSENTPRHVPHDSVLVKQTEQGSGAWAGGGWGWAEGCRKHRPLDGGRTGAHFDMVNVVAGEPHLDFYRGQSPLSQKWQDSGWLQVHHTCGVPTPPVAPKPRGQGDFEGRAWFRAELKALRRRMTSSPFPTCYPESLATAQPSPSPCPQVRTELSSLDSHPFVHPSTSVPSHSEVLEHVATRLGLRGLPSSRVRKAAQPHGEAAGARPGPPGGRGPWPCGLLGLMRGKTDLGPRATSLRRECFREGPWARRASPERRPPCLAAPAGLKLSADQLALVYSTLGLCLCAILCCFLLAVACFLKRRGDQFSCQPPPAPCGTQAKSAKGEHAVGSRASLLGRSGQVPQDAFPLGGIRSNVKTRREGQLRKRGVGCGPEGGGAGSAGLARIRLKAQVAVPGGFGCGQSEGQPLHRLPNPEQGFLQCGQREGSGQGRGQHPLPRAQITGWKLEAPRERRLSRWRPAASASPSAGRPPRRARAHPGRPAPSAWGVGRAAAGAQPDSPVCTPPMVASGSCARLRRKEAWPREHGGNGEGGDRGEGWGSPEGEECKALATSSPQVSTAGHRHDAPARKAPTHAGLSPQDSLVEIKPPTLPPPHCRCPGHVSCDDHTVPPPPLPLGSMPGFPGPAVSPVLVGCRGCTLGPPPLSLKKGGQERRQLTATRVSVQLTAEPGLGLPVFSSQDRFPSGPPWGGQAAVRVCVSLSHARACVLRATGWAGGRASRLSRNDSVGPPCPGTTAEVLSCGH</sequence>
<keyword evidence="2" id="KW-0472">Membrane</keyword>
<feature type="compositionally biased region" description="Polar residues" evidence="1">
    <location>
        <begin position="773"/>
        <end position="787"/>
    </location>
</feature>
<proteinExistence type="predicted"/>
<dbReference type="Proteomes" id="UP000299084">
    <property type="component" value="Unassembled WGS sequence"/>
</dbReference>
<feature type="transmembrane region" description="Helical" evidence="2">
    <location>
        <begin position="1460"/>
        <end position="1484"/>
    </location>
</feature>
<feature type="compositionally biased region" description="Polar residues" evidence="1">
    <location>
        <begin position="1137"/>
        <end position="1148"/>
    </location>
</feature>
<dbReference type="EMBL" id="JWIN03000016">
    <property type="protein sequence ID" value="KAB1265989.1"/>
    <property type="molecule type" value="Genomic_DNA"/>
</dbReference>
<feature type="compositionally biased region" description="Low complexity" evidence="1">
    <location>
        <begin position="753"/>
        <end position="764"/>
    </location>
</feature>
<feature type="region of interest" description="Disordered" evidence="1">
    <location>
        <begin position="201"/>
        <end position="222"/>
    </location>
</feature>
<dbReference type="GO" id="GO:0005886">
    <property type="term" value="C:plasma membrane"/>
    <property type="evidence" value="ECO:0007669"/>
    <property type="project" value="InterPro"/>
</dbReference>
<feature type="region of interest" description="Disordered" evidence="1">
    <location>
        <begin position="255"/>
        <end position="278"/>
    </location>
</feature>
<evidence type="ECO:0000256" key="1">
    <source>
        <dbReference type="SAM" id="MobiDB-lite"/>
    </source>
</evidence>
<evidence type="ECO:0000256" key="2">
    <source>
        <dbReference type="SAM" id="Phobius"/>
    </source>
</evidence>
<feature type="compositionally biased region" description="Basic and acidic residues" evidence="1">
    <location>
        <begin position="1702"/>
        <end position="1720"/>
    </location>
</feature>
<dbReference type="STRING" id="9838.ENSCDRP00005030196"/>
<name>A0A5N4D4N4_CAMDR</name>
<protein>
    <submittedName>
        <fullName evidence="3">Tumor necrosis factor receptor superfamily member 13B</fullName>
    </submittedName>
</protein>
<keyword evidence="2" id="KW-0812">Transmembrane</keyword>
<comment type="caution">
    <text evidence="3">The sequence shown here is derived from an EMBL/GenBank/DDBJ whole genome shotgun (WGS) entry which is preliminary data.</text>
</comment>
<feature type="compositionally biased region" description="Basic residues" evidence="1">
    <location>
        <begin position="15"/>
        <end position="25"/>
    </location>
</feature>
<feature type="region of interest" description="Disordered" evidence="1">
    <location>
        <begin position="1122"/>
        <end position="1148"/>
    </location>
</feature>
<dbReference type="PANTHER" id="PTHR15511">
    <property type="entry name" value="TUMOR NECROSIS FACTOR RECEPTOR SUPERFAMILY MEMBER 13B"/>
    <property type="match status" value="1"/>
</dbReference>
<keyword evidence="2" id="KW-1133">Transmembrane helix</keyword>
<feature type="region of interest" description="Disordered" evidence="1">
    <location>
        <begin position="73"/>
        <end position="92"/>
    </location>
</feature>
<feature type="region of interest" description="Disordered" evidence="1">
    <location>
        <begin position="15"/>
        <end position="37"/>
    </location>
</feature>
<keyword evidence="4" id="KW-1185">Reference proteome</keyword>
<feature type="region of interest" description="Disordered" evidence="1">
    <location>
        <begin position="599"/>
        <end position="886"/>
    </location>
</feature>
<feature type="compositionally biased region" description="Low complexity" evidence="1">
    <location>
        <begin position="820"/>
        <end position="832"/>
    </location>
</feature>
<evidence type="ECO:0000313" key="4">
    <source>
        <dbReference type="Proteomes" id="UP000299084"/>
    </source>
</evidence>
<organism evidence="3 4">
    <name type="scientific">Camelus dromedarius</name>
    <name type="common">Dromedary</name>
    <name type="synonym">Arabian camel</name>
    <dbReference type="NCBI Taxonomy" id="9838"/>
    <lineage>
        <taxon>Eukaryota</taxon>
        <taxon>Metazoa</taxon>
        <taxon>Chordata</taxon>
        <taxon>Craniata</taxon>
        <taxon>Vertebrata</taxon>
        <taxon>Euteleostomi</taxon>
        <taxon>Mammalia</taxon>
        <taxon>Eutheria</taxon>
        <taxon>Laurasiatheria</taxon>
        <taxon>Artiodactyla</taxon>
        <taxon>Tylopoda</taxon>
        <taxon>Camelidae</taxon>
        <taxon>Camelus</taxon>
    </lineage>
</organism>